<evidence type="ECO:0000313" key="9">
    <source>
        <dbReference type="EMBL" id="KAE8678946.1"/>
    </source>
</evidence>
<sequence>MGGGIRPGSMTERARLAKITQPASARKCPRWIRGEIGLKIYHVEEMPSSDPPVNDKVEKAVEVEVKSMHKELINQMEPKAPKYSFIQEATSAPEVSFYDYIIIGGGSAGCPLAATLSTRNANVLVLERGGSPYANTTKIRMENFIATLTDMSPDSFSQSFISEDGVPNNRARVLGGGTTINVGFYSRAEPLFLKQIGLDEALAKDSYEWIERKLVNKPASFEWQTAVRNGLLEAGVLPDNGFTYAHINGTKTSGTIFDRNGNRHTAADLLEYANPRRIKVYLHAVVHKITFKTTDGTRPKAEGVIFYDANGGKHMAYLKNESNNDSEIILSAGAIGSPQLLMLSGIGPADQLRSLDIKVVLDQPMVGREMGDKPLNSLIVPYSNHIQLSPSTIVGIANSGESYILTFNGFDLSALSVSGGDQLQSSKAPQEAAASAMTNLGIISGSIKGPISKGYLELQTTNISDNPRIRFNYFQAAEDLRHCVQGVQTIIDVVNSKSLSSFRFRNMTTQDLLKMMLSVPLNLRPKHPNATTSLEQYCIDTVMTVWHYHGGCQIGKVVDRDFNVFGVDRLRVIDASTFTFSPGTNPQATIMMLGRNMGQRILQSRRM</sequence>
<evidence type="ECO:0000256" key="5">
    <source>
        <dbReference type="ARBA" id="ARBA00022827"/>
    </source>
</evidence>
<dbReference type="InterPro" id="IPR051871">
    <property type="entry name" value="GMC_Oxidoreductase-Related"/>
</dbReference>
<evidence type="ECO:0000256" key="1">
    <source>
        <dbReference type="ARBA" id="ARBA00001974"/>
    </source>
</evidence>
<dbReference type="GO" id="GO:0016614">
    <property type="term" value="F:oxidoreductase activity, acting on CH-OH group of donors"/>
    <property type="evidence" value="ECO:0007669"/>
    <property type="project" value="InterPro"/>
</dbReference>
<dbReference type="SUPFAM" id="SSF51905">
    <property type="entry name" value="FAD/NAD(P)-binding domain"/>
    <property type="match status" value="1"/>
</dbReference>
<dbReference type="SUPFAM" id="SSF54373">
    <property type="entry name" value="FAD-linked reductases, C-terminal domain"/>
    <property type="match status" value="1"/>
</dbReference>
<evidence type="ECO:0000256" key="6">
    <source>
        <dbReference type="PIRSR" id="PIRSR000137-2"/>
    </source>
</evidence>
<dbReference type="GO" id="GO:0050660">
    <property type="term" value="F:flavin adenine dinucleotide binding"/>
    <property type="evidence" value="ECO:0007669"/>
    <property type="project" value="InterPro"/>
</dbReference>
<dbReference type="InterPro" id="IPR012132">
    <property type="entry name" value="GMC_OxRdtase"/>
</dbReference>
<reference evidence="9" key="1">
    <citation type="submission" date="2019-09" db="EMBL/GenBank/DDBJ databases">
        <title>Draft genome information of white flower Hibiscus syriacus.</title>
        <authorList>
            <person name="Kim Y.-M."/>
        </authorList>
    </citation>
    <scope>NUCLEOTIDE SEQUENCE [LARGE SCALE GENOMIC DNA]</scope>
    <source>
        <strain evidence="9">YM2019G1</strain>
    </source>
</reference>
<keyword evidence="10" id="KW-1185">Reference proteome</keyword>
<dbReference type="PIRSF" id="PIRSF000137">
    <property type="entry name" value="Alcohol_oxidase"/>
    <property type="match status" value="1"/>
</dbReference>
<dbReference type="InterPro" id="IPR036188">
    <property type="entry name" value="FAD/NAD-bd_sf"/>
</dbReference>
<dbReference type="PANTHER" id="PTHR45968:SF20">
    <property type="entry name" value="PROTEIN HOTHEAD-LIKE ISOFORM X1"/>
    <property type="match status" value="1"/>
</dbReference>
<dbReference type="Pfam" id="PF00732">
    <property type="entry name" value="GMC_oxred_N"/>
    <property type="match status" value="1"/>
</dbReference>
<feature type="binding site" evidence="6">
    <location>
        <position position="173"/>
    </location>
    <ligand>
        <name>FAD</name>
        <dbReference type="ChEBI" id="CHEBI:57692"/>
    </ligand>
</feature>
<dbReference type="AlphaFoldDB" id="A0A6A2YGH5"/>
<feature type="binding site" evidence="6">
    <location>
        <begin position="546"/>
        <end position="547"/>
    </location>
    <ligand>
        <name>FAD</name>
        <dbReference type="ChEBI" id="CHEBI:57692"/>
    </ligand>
</feature>
<dbReference type="InterPro" id="IPR007867">
    <property type="entry name" value="GMC_OxRtase_C"/>
</dbReference>
<dbReference type="EMBL" id="VEPZ02001331">
    <property type="protein sequence ID" value="KAE8678946.1"/>
    <property type="molecule type" value="Genomic_DNA"/>
</dbReference>
<feature type="binding site" evidence="6">
    <location>
        <begin position="586"/>
        <end position="587"/>
    </location>
    <ligand>
        <name>FAD</name>
        <dbReference type="ChEBI" id="CHEBI:57692"/>
    </ligand>
</feature>
<dbReference type="Gene3D" id="3.50.50.60">
    <property type="entry name" value="FAD/NAD(P)-binding domain"/>
    <property type="match status" value="1"/>
</dbReference>
<evidence type="ECO:0000313" key="10">
    <source>
        <dbReference type="Proteomes" id="UP000436088"/>
    </source>
</evidence>
<keyword evidence="3" id="KW-0285">Flavoprotein</keyword>
<evidence type="ECO:0000256" key="3">
    <source>
        <dbReference type="ARBA" id="ARBA00022630"/>
    </source>
</evidence>
<accession>A0A6A2YGH5</accession>
<feature type="disulfide bond" evidence="7">
    <location>
        <begin position="483"/>
        <end position="538"/>
    </location>
</feature>
<evidence type="ECO:0000256" key="7">
    <source>
        <dbReference type="PIRSR" id="PIRSR000137-3"/>
    </source>
</evidence>
<dbReference type="InterPro" id="IPR000172">
    <property type="entry name" value="GMC_OxRdtase_N"/>
</dbReference>
<dbReference type="Pfam" id="PF05199">
    <property type="entry name" value="GMC_oxred_C"/>
    <property type="match status" value="1"/>
</dbReference>
<comment type="similarity">
    <text evidence="2">Belongs to the GMC oxidoreductase family.</text>
</comment>
<evidence type="ECO:0000259" key="8">
    <source>
        <dbReference type="PROSITE" id="PS00624"/>
    </source>
</evidence>
<proteinExistence type="inferred from homology"/>
<feature type="domain" description="Glucose-methanol-choline oxidoreductase N-terminal" evidence="8">
    <location>
        <begin position="333"/>
        <end position="347"/>
    </location>
</feature>
<evidence type="ECO:0000256" key="4">
    <source>
        <dbReference type="ARBA" id="ARBA00022729"/>
    </source>
</evidence>
<keyword evidence="4" id="KW-0732">Signal</keyword>
<keyword evidence="5 6" id="KW-0274">FAD</keyword>
<comment type="cofactor">
    <cofactor evidence="1 6">
        <name>FAD</name>
        <dbReference type="ChEBI" id="CHEBI:57692"/>
    </cofactor>
</comment>
<organism evidence="9 10">
    <name type="scientific">Hibiscus syriacus</name>
    <name type="common">Rose of Sharon</name>
    <dbReference type="NCBI Taxonomy" id="106335"/>
    <lineage>
        <taxon>Eukaryota</taxon>
        <taxon>Viridiplantae</taxon>
        <taxon>Streptophyta</taxon>
        <taxon>Embryophyta</taxon>
        <taxon>Tracheophyta</taxon>
        <taxon>Spermatophyta</taxon>
        <taxon>Magnoliopsida</taxon>
        <taxon>eudicotyledons</taxon>
        <taxon>Gunneridae</taxon>
        <taxon>Pentapetalae</taxon>
        <taxon>rosids</taxon>
        <taxon>malvids</taxon>
        <taxon>Malvales</taxon>
        <taxon>Malvaceae</taxon>
        <taxon>Malvoideae</taxon>
        <taxon>Hibiscus</taxon>
    </lineage>
</organism>
<gene>
    <name evidence="9" type="ORF">F3Y22_tig00111402pilonHSYRG00521</name>
</gene>
<name>A0A6A2YGH5_HIBSY</name>
<dbReference type="Proteomes" id="UP000436088">
    <property type="component" value="Unassembled WGS sequence"/>
</dbReference>
<evidence type="ECO:0000256" key="2">
    <source>
        <dbReference type="ARBA" id="ARBA00010790"/>
    </source>
</evidence>
<keyword evidence="7" id="KW-1015">Disulfide bond</keyword>
<comment type="caution">
    <text evidence="9">The sequence shown here is derived from an EMBL/GenBank/DDBJ whole genome shotgun (WGS) entry which is preliminary data.</text>
</comment>
<dbReference type="Gene3D" id="3.30.410.40">
    <property type="match status" value="1"/>
</dbReference>
<dbReference type="PROSITE" id="PS00624">
    <property type="entry name" value="GMC_OXRED_2"/>
    <property type="match status" value="1"/>
</dbReference>
<dbReference type="PANTHER" id="PTHR45968">
    <property type="entry name" value="OSJNBA0019K04.7 PROTEIN"/>
    <property type="match status" value="1"/>
</dbReference>
<feature type="binding site" evidence="6">
    <location>
        <position position="286"/>
    </location>
    <ligand>
        <name>FAD</name>
        <dbReference type="ChEBI" id="CHEBI:57692"/>
    </ligand>
</feature>
<protein>
    <submittedName>
        <fullName evidence="9">Glucose-methanol-choline (GMC) oxidoreductase family protein</fullName>
    </submittedName>
</protein>